<dbReference type="Proteomes" id="UP000682733">
    <property type="component" value="Unassembled WGS sequence"/>
</dbReference>
<accession>A0A8S2F256</accession>
<dbReference type="EMBL" id="CAJOBA010044807">
    <property type="protein sequence ID" value="CAF4168920.1"/>
    <property type="molecule type" value="Genomic_DNA"/>
</dbReference>
<evidence type="ECO:0000313" key="2">
    <source>
        <dbReference type="EMBL" id="CAF4168920.1"/>
    </source>
</evidence>
<sequence length="610" mass="71960">MFKSEFYQKKLIFTLNIFNKQLQQNNVKETLVQALTTIIKEKKIQLLSEEDYFIRKMSGLEYQKNLYDHYRIYNDLLLPNLNVLSKNIKDSLVLFAIDHSDTLMLNILKEHCCIPCTPNGRTLRKPSKLIHPHCKLAQLYSDIDGLFPYGGQDSYLRDDRLNVLKLLGMKCDDNFVTWQELIERCQSIQRIRDYELAYERSIALLTILNDMLTMYNNGVPSNGSMSLCDASLYDKESRQRASLQLRDISFLPVKIRPIELNYLNIQWMGDKYHNRLLKPKDLLSQQYELLVGSSWPIVQHYDLSKIQKTEHILITKQIEQFLGLNDTTKIDLRDVLKQLDEISKLSVTGNNTGANYNHQTSSKYILDMCYNLYDYIQYYCFPHLQTQQQSLSHTHHYLTEIDYRSSSMSPLQLEQAIRDIRDYFQQRRLIYFPVDLNETSSSSYLFLSLNQLLWQSPTRNSTFISNLKPYYYQVPITLHKQYKHFYLDLLQIKIQLEYKDLLIIIDLIKKKYQTKPLDKDDFTLLQTVYQLILDIFPNYSPTLTTPFYLPNVDSVLHQGNTLYFYPFEQPLVSSQQDERYVHPSIDRLICMKAGVTVRKLPSSTQQYSTL</sequence>
<protein>
    <submittedName>
        <fullName evidence="1">Uncharacterized protein</fullName>
    </submittedName>
</protein>
<dbReference type="EMBL" id="CAJNOK010023155">
    <property type="protein sequence ID" value="CAF1358484.1"/>
    <property type="molecule type" value="Genomic_DNA"/>
</dbReference>
<dbReference type="PANTHER" id="PTHR15600">
    <property type="entry name" value="SACSIN"/>
    <property type="match status" value="1"/>
</dbReference>
<dbReference type="GO" id="GO:0030544">
    <property type="term" value="F:Hsp70 protein binding"/>
    <property type="evidence" value="ECO:0007669"/>
    <property type="project" value="TreeGrafter"/>
</dbReference>
<comment type="caution">
    <text evidence="1">The sequence shown here is derived from an EMBL/GenBank/DDBJ whole genome shotgun (WGS) entry which is preliminary data.</text>
</comment>
<dbReference type="PANTHER" id="PTHR15600:SF42">
    <property type="entry name" value="SACSIN"/>
    <property type="match status" value="1"/>
</dbReference>
<dbReference type="AlphaFoldDB" id="A0A8S2F256"/>
<evidence type="ECO:0000313" key="3">
    <source>
        <dbReference type="Proteomes" id="UP000677228"/>
    </source>
</evidence>
<reference evidence="1" key="1">
    <citation type="submission" date="2021-02" db="EMBL/GenBank/DDBJ databases">
        <authorList>
            <person name="Nowell W R."/>
        </authorList>
    </citation>
    <scope>NUCLEOTIDE SEQUENCE</scope>
</reference>
<dbReference type="Proteomes" id="UP000677228">
    <property type="component" value="Unassembled WGS sequence"/>
</dbReference>
<evidence type="ECO:0000313" key="1">
    <source>
        <dbReference type="EMBL" id="CAF1358484.1"/>
    </source>
</evidence>
<name>A0A8S2F256_9BILA</name>
<dbReference type="InterPro" id="IPR052972">
    <property type="entry name" value="Sacsin_chaperone_reg"/>
</dbReference>
<proteinExistence type="predicted"/>
<feature type="non-terminal residue" evidence="1">
    <location>
        <position position="1"/>
    </location>
</feature>
<gene>
    <name evidence="1" type="ORF">OVA965_LOCUS31135</name>
    <name evidence="2" type="ORF">TMI583_LOCUS31961</name>
</gene>
<organism evidence="1 3">
    <name type="scientific">Didymodactylos carnosus</name>
    <dbReference type="NCBI Taxonomy" id="1234261"/>
    <lineage>
        <taxon>Eukaryota</taxon>
        <taxon>Metazoa</taxon>
        <taxon>Spiralia</taxon>
        <taxon>Gnathifera</taxon>
        <taxon>Rotifera</taxon>
        <taxon>Eurotatoria</taxon>
        <taxon>Bdelloidea</taxon>
        <taxon>Philodinida</taxon>
        <taxon>Philodinidae</taxon>
        <taxon>Didymodactylos</taxon>
    </lineage>
</organism>